<gene>
    <name evidence="3" type="ORF">KFL_000020450</name>
</gene>
<evidence type="ECO:0000313" key="3">
    <source>
        <dbReference type="EMBL" id="GAQ77683.1"/>
    </source>
</evidence>
<reference evidence="3 4" key="1">
    <citation type="journal article" date="2014" name="Nat. Commun.">
        <title>Klebsormidium flaccidum genome reveals primary factors for plant terrestrial adaptation.</title>
        <authorList>
            <person name="Hori K."/>
            <person name="Maruyama F."/>
            <person name="Fujisawa T."/>
            <person name="Togashi T."/>
            <person name="Yamamoto N."/>
            <person name="Seo M."/>
            <person name="Sato S."/>
            <person name="Yamada T."/>
            <person name="Mori H."/>
            <person name="Tajima N."/>
            <person name="Moriyama T."/>
            <person name="Ikeuchi M."/>
            <person name="Watanabe M."/>
            <person name="Wada H."/>
            <person name="Kobayashi K."/>
            <person name="Saito M."/>
            <person name="Masuda T."/>
            <person name="Sasaki-Sekimoto Y."/>
            <person name="Mashiguchi K."/>
            <person name="Awai K."/>
            <person name="Shimojima M."/>
            <person name="Masuda S."/>
            <person name="Iwai M."/>
            <person name="Nobusawa T."/>
            <person name="Narise T."/>
            <person name="Kondo S."/>
            <person name="Saito H."/>
            <person name="Sato R."/>
            <person name="Murakawa M."/>
            <person name="Ihara Y."/>
            <person name="Oshima-Yamada Y."/>
            <person name="Ohtaka K."/>
            <person name="Satoh M."/>
            <person name="Sonobe K."/>
            <person name="Ishii M."/>
            <person name="Ohtani R."/>
            <person name="Kanamori-Sato M."/>
            <person name="Honoki R."/>
            <person name="Miyazaki D."/>
            <person name="Mochizuki H."/>
            <person name="Umetsu J."/>
            <person name="Higashi K."/>
            <person name="Shibata D."/>
            <person name="Kamiya Y."/>
            <person name="Sato N."/>
            <person name="Nakamura Y."/>
            <person name="Tabata S."/>
            <person name="Ida S."/>
            <person name="Kurokawa K."/>
            <person name="Ohta H."/>
        </authorList>
    </citation>
    <scope>NUCLEOTIDE SEQUENCE [LARGE SCALE GENOMIC DNA]</scope>
    <source>
        <strain evidence="3 4">NIES-2285</strain>
    </source>
</reference>
<evidence type="ECO:0000256" key="1">
    <source>
        <dbReference type="SAM" id="MobiDB-lite"/>
    </source>
</evidence>
<sequence>MLFTGAECQVAATMAAAAEVQPKTAPTDVSLFRAFGISAPDIYYPKFFEGYWEVDSVLVDVDIPGGIEQLSLPRLASIRDMLDRHEKWEVRYINHKGNIIADRVYNTLSLIEGSVMQFRGIWNPDEANRMRLEVTVDSAGRKTDHGFGVETLITRRSFDSPAPGTFDSSEFSRETTDNPRIYQGPPHVDAKQISSRYKWDPIQEFPDEMKVIQKIATFDLPGEQDSLGKDVENLFRVLSSTTRPSVIKKYVSRMTRKTEPAAS</sequence>
<evidence type="ECO:0000313" key="4">
    <source>
        <dbReference type="Proteomes" id="UP000054558"/>
    </source>
</evidence>
<dbReference type="OMA" id="RISWDIN"/>
<dbReference type="InterPro" id="IPR049213">
    <property type="entry name" value="DUF6816"/>
</dbReference>
<keyword evidence="4" id="KW-1185">Reference proteome</keyword>
<dbReference type="OrthoDB" id="566577at2759"/>
<organism evidence="3 4">
    <name type="scientific">Klebsormidium nitens</name>
    <name type="common">Green alga</name>
    <name type="synonym">Ulothrix nitens</name>
    <dbReference type="NCBI Taxonomy" id="105231"/>
    <lineage>
        <taxon>Eukaryota</taxon>
        <taxon>Viridiplantae</taxon>
        <taxon>Streptophyta</taxon>
        <taxon>Klebsormidiophyceae</taxon>
        <taxon>Klebsormidiales</taxon>
        <taxon>Klebsormidiaceae</taxon>
        <taxon>Klebsormidium</taxon>
    </lineage>
</organism>
<dbReference type="EMBL" id="DF236951">
    <property type="protein sequence ID" value="GAQ77683.1"/>
    <property type="molecule type" value="Genomic_DNA"/>
</dbReference>
<evidence type="ECO:0000259" key="2">
    <source>
        <dbReference type="Pfam" id="PF20670"/>
    </source>
</evidence>
<accession>A0A1Y1HII9</accession>
<dbReference type="Proteomes" id="UP000054558">
    <property type="component" value="Unassembled WGS sequence"/>
</dbReference>
<dbReference type="AlphaFoldDB" id="A0A1Y1HII9"/>
<proteinExistence type="predicted"/>
<feature type="domain" description="DUF6816" evidence="2">
    <location>
        <begin position="36"/>
        <end position="257"/>
    </location>
</feature>
<protein>
    <recommendedName>
        <fullName evidence="2">DUF6816 domain-containing protein</fullName>
    </recommendedName>
</protein>
<name>A0A1Y1HII9_KLENI</name>
<feature type="region of interest" description="Disordered" evidence="1">
    <location>
        <begin position="163"/>
        <end position="187"/>
    </location>
</feature>
<dbReference type="Pfam" id="PF20670">
    <property type="entry name" value="DUF6816"/>
    <property type="match status" value="1"/>
</dbReference>